<feature type="chain" id="PRO_5041345695" evidence="1">
    <location>
        <begin position="23"/>
        <end position="513"/>
    </location>
</feature>
<evidence type="ECO:0000313" key="2">
    <source>
        <dbReference type="EMBL" id="MDO4842439.1"/>
    </source>
</evidence>
<gene>
    <name evidence="2" type="ORF">Q3982_07180</name>
</gene>
<keyword evidence="3" id="KW-1185">Reference proteome</keyword>
<dbReference type="InterPro" id="IPR050490">
    <property type="entry name" value="Bact_solute-bd_prot1"/>
</dbReference>
<name>A0AA43RIJ1_9ACTN</name>
<feature type="signal peptide" evidence="1">
    <location>
        <begin position="1"/>
        <end position="22"/>
    </location>
</feature>
<protein>
    <submittedName>
        <fullName evidence="2">Extracellular solute-binding protein</fullName>
    </submittedName>
</protein>
<dbReference type="SUPFAM" id="SSF53850">
    <property type="entry name" value="Periplasmic binding protein-like II"/>
    <property type="match status" value="1"/>
</dbReference>
<dbReference type="PANTHER" id="PTHR43649:SF17">
    <property type="entry name" value="ABC TRANSPORTER SOLUTE BINDING PROTEIN-SUGAR TRANSPORT"/>
    <property type="match status" value="1"/>
</dbReference>
<evidence type="ECO:0000256" key="1">
    <source>
        <dbReference type="SAM" id="SignalP"/>
    </source>
</evidence>
<dbReference type="Proteomes" id="UP001168575">
    <property type="component" value="Unassembled WGS sequence"/>
</dbReference>
<comment type="caution">
    <text evidence="2">The sequence shown here is derived from an EMBL/GenBank/DDBJ whole genome shotgun (WGS) entry which is preliminary data.</text>
</comment>
<accession>A0AA43RIJ1</accession>
<proteinExistence type="predicted"/>
<keyword evidence="1" id="KW-0732">Signal</keyword>
<dbReference type="AlphaFoldDB" id="A0AA43RIJ1"/>
<dbReference type="InterPro" id="IPR006059">
    <property type="entry name" value="SBP"/>
</dbReference>
<reference evidence="2" key="1">
    <citation type="submission" date="2023-07" db="EMBL/GenBank/DDBJ databases">
        <title>Between Cages and Wild: Unraveling the Impact of Captivity on Animal Microbiomes and Antimicrobial Resistance.</title>
        <authorList>
            <person name="Schmartz G.P."/>
            <person name="Rehner J."/>
            <person name="Schuff M.J."/>
            <person name="Becker S.L."/>
            <person name="Kravczyk M."/>
            <person name="Gurevich A."/>
            <person name="Francke R."/>
            <person name="Mueller R."/>
            <person name="Keller V."/>
            <person name="Keller A."/>
        </authorList>
    </citation>
    <scope>NUCLEOTIDE SEQUENCE</scope>
    <source>
        <strain evidence="2">S12M_St_49</strain>
    </source>
</reference>
<sequence>MKKLVSMCLALILLLGMTTALADDAKTTLNVTLIQQAVAISPTEMQFLSDLCEEANVEVKWKTYTSQTWQEVKNVILATPDELPDIFIGAITKSDFATYNYYFIPLEGLIEKCGPHITAMFEAYPDTKTFATELDGSIYGLPTRWAFRPATHRKWYINQVWLNNLGLEIPTTFDELYDVLKAFKEQDANGNGNPNDEIPFIIPNSFNFFMTHMTRMMGAYGNYSDIQTTSCKDGQFVYLPATEDFRDTIAFVHKLYADGLLYEESLTLDYSTWSSLARDPESENCGCTIAWSANEFAGSMYDSQFVCMDQIAATKDIQPVSSNTPYNSLTYKGHGAQITTVCKNPEAAMRFLDLWYKEIYSVQAYFGSIGTALEQNADGTYTFIVPEGYGVEEWQRINAVIDTGLYYISDELQSRLIVPKAFTQVVDDEAVISKRVAEADGNAFYFVKLDPEDNAEAAIILNDLQTITSTYMADWVVNGIAEGSWEEYVKNLEKAQMKDYLAIYQNAYDEQMK</sequence>
<dbReference type="PANTHER" id="PTHR43649">
    <property type="entry name" value="ARABINOSE-BINDING PROTEIN-RELATED"/>
    <property type="match status" value="1"/>
</dbReference>
<dbReference type="Gene3D" id="3.40.190.10">
    <property type="entry name" value="Periplasmic binding protein-like II"/>
    <property type="match status" value="2"/>
</dbReference>
<dbReference type="EMBL" id="JAUMVS010000170">
    <property type="protein sequence ID" value="MDO4842439.1"/>
    <property type="molecule type" value="Genomic_DNA"/>
</dbReference>
<dbReference type="Pfam" id="PF01547">
    <property type="entry name" value="SBP_bac_1"/>
    <property type="match status" value="1"/>
</dbReference>
<evidence type="ECO:0000313" key="3">
    <source>
        <dbReference type="Proteomes" id="UP001168575"/>
    </source>
</evidence>
<organism evidence="2 3">
    <name type="scientific">Phoenicibacter congonensis</name>
    <dbReference type="NCBI Taxonomy" id="1944646"/>
    <lineage>
        <taxon>Bacteria</taxon>
        <taxon>Bacillati</taxon>
        <taxon>Actinomycetota</taxon>
        <taxon>Coriobacteriia</taxon>
        <taxon>Eggerthellales</taxon>
        <taxon>Eggerthellaceae</taxon>
        <taxon>Phoenicibacter</taxon>
    </lineage>
</organism>